<dbReference type="Proteomes" id="UP000604481">
    <property type="component" value="Unassembled WGS sequence"/>
</dbReference>
<feature type="transmembrane region" description="Helical" evidence="1">
    <location>
        <begin position="74"/>
        <end position="93"/>
    </location>
</feature>
<dbReference type="AlphaFoldDB" id="A0A8J7FIS8"/>
<proteinExistence type="predicted"/>
<keyword evidence="1" id="KW-0472">Membrane</keyword>
<organism evidence="2 3">
    <name type="scientific">Chitinilyticum piscinae</name>
    <dbReference type="NCBI Taxonomy" id="2866724"/>
    <lineage>
        <taxon>Bacteria</taxon>
        <taxon>Pseudomonadati</taxon>
        <taxon>Pseudomonadota</taxon>
        <taxon>Betaproteobacteria</taxon>
        <taxon>Neisseriales</taxon>
        <taxon>Chitinibacteraceae</taxon>
        <taxon>Chitinilyticum</taxon>
    </lineage>
</organism>
<evidence type="ECO:0000313" key="2">
    <source>
        <dbReference type="EMBL" id="MBE9607739.1"/>
    </source>
</evidence>
<feature type="transmembrane region" description="Helical" evidence="1">
    <location>
        <begin position="273"/>
        <end position="294"/>
    </location>
</feature>
<feature type="transmembrane region" description="Helical" evidence="1">
    <location>
        <begin position="232"/>
        <end position="253"/>
    </location>
</feature>
<protein>
    <submittedName>
        <fullName evidence="2">Uncharacterized protein</fullName>
    </submittedName>
</protein>
<name>A0A8J7FIS8_9NEIS</name>
<dbReference type="RefSeq" id="WP_144290330.1">
    <property type="nucleotide sequence ID" value="NZ_JADFUA010000001.1"/>
</dbReference>
<feature type="transmembrane region" description="Helical" evidence="1">
    <location>
        <begin position="206"/>
        <end position="225"/>
    </location>
</feature>
<comment type="caution">
    <text evidence="2">The sequence shown here is derived from an EMBL/GenBank/DDBJ whole genome shotgun (WGS) entry which is preliminary data.</text>
</comment>
<evidence type="ECO:0000256" key="1">
    <source>
        <dbReference type="SAM" id="Phobius"/>
    </source>
</evidence>
<feature type="transmembrane region" description="Helical" evidence="1">
    <location>
        <begin position="165"/>
        <end position="186"/>
    </location>
</feature>
<keyword evidence="1" id="KW-1133">Transmembrane helix</keyword>
<feature type="transmembrane region" description="Helical" evidence="1">
    <location>
        <begin position="113"/>
        <end position="130"/>
    </location>
</feature>
<gene>
    <name evidence="2" type="ORF">INR99_00080</name>
</gene>
<feature type="transmembrane region" description="Helical" evidence="1">
    <location>
        <begin position="40"/>
        <end position="62"/>
    </location>
</feature>
<accession>A0A8J7FIS8</accession>
<keyword evidence="3" id="KW-1185">Reference proteome</keyword>
<sequence length="306" mass="34271">MHKQSYFFVLLGFLALIGAFGNLAHQPTPLGTFEYVYNDISYVGGLAWLLPLLALTGTCLGFLRVFKWSKIPDLRWWSVLFSIISLVVLFIVQVQSVQKLNEYASIPGSSPGWGAYLQWTAYLLYFVYSLRWYSSEANEQNGTTDTDGLSSFIINDFIPDAPSKLVKVALCLSCLLTVLVFEAPVIQVSLLNKSVGINISASDWIWASYFSAIQINLIVLALIFAPARINSSYLFSGKTACIVIAIAYAYIWWESKQPMTEELAIQKEMVFQTTAWPFLIVILVAIIATSLLLINKSRKKNLKMAD</sequence>
<evidence type="ECO:0000313" key="3">
    <source>
        <dbReference type="Proteomes" id="UP000604481"/>
    </source>
</evidence>
<reference evidence="2 3" key="1">
    <citation type="submission" date="2020-10" db="EMBL/GenBank/DDBJ databases">
        <title>The genome sequence of Chitinilyticum litopenaei 4Y14.</title>
        <authorList>
            <person name="Liu Y."/>
        </authorList>
    </citation>
    <scope>NUCLEOTIDE SEQUENCE [LARGE SCALE GENOMIC DNA]</scope>
    <source>
        <strain evidence="2 3">4Y14</strain>
    </source>
</reference>
<dbReference type="EMBL" id="JADFUA010000001">
    <property type="protein sequence ID" value="MBE9607739.1"/>
    <property type="molecule type" value="Genomic_DNA"/>
</dbReference>
<keyword evidence="1" id="KW-0812">Transmembrane</keyword>